<protein>
    <submittedName>
        <fullName evidence="1">Translation initiation factor 2</fullName>
    </submittedName>
</protein>
<proteinExistence type="predicted"/>
<dbReference type="GO" id="GO:0003743">
    <property type="term" value="F:translation initiation factor activity"/>
    <property type="evidence" value="ECO:0007669"/>
    <property type="project" value="UniProtKB-KW"/>
</dbReference>
<dbReference type="SUPFAM" id="SSF52540">
    <property type="entry name" value="P-loop containing nucleoside triphosphate hydrolases"/>
    <property type="match status" value="1"/>
</dbReference>
<comment type="caution">
    <text evidence="1">The sequence shown here is derived from an EMBL/GenBank/DDBJ whole genome shotgun (WGS) entry which is preliminary data.</text>
</comment>
<dbReference type="AlphaFoldDB" id="A0A2A7B7Y7"/>
<keyword evidence="1" id="KW-0648">Protein biosynthesis</keyword>
<evidence type="ECO:0000313" key="2">
    <source>
        <dbReference type="Proteomes" id="UP000220904"/>
    </source>
</evidence>
<accession>A0A2A7B7Y7</accession>
<evidence type="ECO:0000313" key="1">
    <source>
        <dbReference type="EMBL" id="PDX87514.1"/>
    </source>
</evidence>
<sequence length="325" mass="36979">MTGAYRVVVQNRKIKFDFEIRRNITILRGDSATGKTTLVEMIREYEELGPDSGIELQCEKDCVVLSGRQWEKQLSDLSQSIVFIDEGNAFTASKEFAAAIQKTDNYYVLVTREGLETLPYSVTEIYGIRASKHFGDLKQTYNEFFRIYGKPMGLEKLKPAAIITEDSNSGFQFFQAVCAENGIICESAGGKSNIFKMLSDRAGENILVVADGAAFGSQMKRIMQLLALQPDSHIYLPESFEWLILRSGLLEDAEVDEILKSPENHVESQQYFSWERYFTAVLMQKTADSYLKYTKSKLNPVYLQEHEKKAVLSEMSRIQLDKKDI</sequence>
<dbReference type="RefSeq" id="WP_097791728.1">
    <property type="nucleotide sequence ID" value="NZ_NOUV01000006.1"/>
</dbReference>
<dbReference type="EMBL" id="NOUV01000006">
    <property type="protein sequence ID" value="PDX87514.1"/>
    <property type="molecule type" value="Genomic_DNA"/>
</dbReference>
<reference evidence="1 2" key="1">
    <citation type="journal article" date="2017" name="Front. Microbiol.">
        <title>New Insights into the Diversity of the Genus Faecalibacterium.</title>
        <authorList>
            <person name="Benevides L."/>
            <person name="Burman S."/>
            <person name="Martin R."/>
            <person name="Robert V."/>
            <person name="Thomas M."/>
            <person name="Miquel S."/>
            <person name="Chain F."/>
            <person name="Sokol H."/>
            <person name="Bermudez-Humaran L.G."/>
            <person name="Morrison M."/>
            <person name="Langella P."/>
            <person name="Azevedo V.A."/>
            <person name="Chatel J.M."/>
            <person name="Soares S."/>
        </authorList>
    </citation>
    <scope>NUCLEOTIDE SEQUENCE [LARGE SCALE GENOMIC DNA]</scope>
    <source>
        <strain evidence="1 2">AHMP21</strain>
    </source>
</reference>
<dbReference type="OrthoDB" id="1957089at2"/>
<organism evidence="1 2">
    <name type="scientific">Faecalibacterium prausnitzii</name>
    <dbReference type="NCBI Taxonomy" id="853"/>
    <lineage>
        <taxon>Bacteria</taxon>
        <taxon>Bacillati</taxon>
        <taxon>Bacillota</taxon>
        <taxon>Clostridia</taxon>
        <taxon>Eubacteriales</taxon>
        <taxon>Oscillospiraceae</taxon>
        <taxon>Faecalibacterium</taxon>
    </lineage>
</organism>
<keyword evidence="1" id="KW-0396">Initiation factor</keyword>
<dbReference type="InterPro" id="IPR027417">
    <property type="entry name" value="P-loop_NTPase"/>
</dbReference>
<dbReference type="Proteomes" id="UP000220904">
    <property type="component" value="Unassembled WGS sequence"/>
</dbReference>
<gene>
    <name evidence="1" type="ORF">CHR60_03270</name>
</gene>
<name>A0A2A7B7Y7_9FIRM</name>